<dbReference type="AlphaFoldDB" id="A0A1H7MKG2"/>
<dbReference type="InterPro" id="IPR038727">
    <property type="entry name" value="NadR/Ttd14_AAA_dom"/>
</dbReference>
<name>A0A1H7MKG2_STIAU</name>
<protein>
    <submittedName>
        <fullName evidence="2">AAA domain-containing protein</fullName>
    </submittedName>
</protein>
<dbReference type="InterPro" id="IPR027417">
    <property type="entry name" value="P-loop_NTPase"/>
</dbReference>
<sequence length="196" mass="22275">MIWPGWPNPHDAVLVQRLKRSCMRIAVSGTHRSGKSTLIDELSGLLPTYVTVDEPYHQLEEEGYAFASPPSVEDFQEQLARSIANLDDAHRDVLFDRCPVDFIGYLLAHEDRDAFELEVWLPRVRSALRKLDLIVLAGIERPDRIVRSASEDEELRLAVDEKLKELLLDDPYSLGVEVLEVEGAPRARAKQVLQHL</sequence>
<evidence type="ECO:0000313" key="3">
    <source>
        <dbReference type="Proteomes" id="UP000182719"/>
    </source>
</evidence>
<feature type="domain" description="NadR/Ttd14 AAA" evidence="1">
    <location>
        <begin position="24"/>
        <end position="181"/>
    </location>
</feature>
<organism evidence="2 3">
    <name type="scientific">Stigmatella aurantiaca</name>
    <dbReference type="NCBI Taxonomy" id="41"/>
    <lineage>
        <taxon>Bacteria</taxon>
        <taxon>Pseudomonadati</taxon>
        <taxon>Myxococcota</taxon>
        <taxon>Myxococcia</taxon>
        <taxon>Myxococcales</taxon>
        <taxon>Cystobacterineae</taxon>
        <taxon>Archangiaceae</taxon>
        <taxon>Stigmatella</taxon>
    </lineage>
</organism>
<evidence type="ECO:0000313" key="2">
    <source>
        <dbReference type="EMBL" id="SEL11378.1"/>
    </source>
</evidence>
<dbReference type="Pfam" id="PF13521">
    <property type="entry name" value="AAA_28"/>
    <property type="match status" value="1"/>
</dbReference>
<evidence type="ECO:0000259" key="1">
    <source>
        <dbReference type="Pfam" id="PF13521"/>
    </source>
</evidence>
<dbReference type="Gene3D" id="3.40.50.300">
    <property type="entry name" value="P-loop containing nucleotide triphosphate hydrolases"/>
    <property type="match status" value="1"/>
</dbReference>
<gene>
    <name evidence="2" type="ORF">SAMN05444354_10412</name>
</gene>
<dbReference type="Proteomes" id="UP000182719">
    <property type="component" value="Unassembled WGS sequence"/>
</dbReference>
<keyword evidence="3" id="KW-1185">Reference proteome</keyword>
<dbReference type="EMBL" id="FOAP01000004">
    <property type="protein sequence ID" value="SEL11378.1"/>
    <property type="molecule type" value="Genomic_DNA"/>
</dbReference>
<accession>A0A1H7MKG2</accession>
<reference evidence="3" key="1">
    <citation type="submission" date="2016-10" db="EMBL/GenBank/DDBJ databases">
        <authorList>
            <person name="Varghese N."/>
            <person name="Submissions S."/>
        </authorList>
    </citation>
    <scope>NUCLEOTIDE SEQUENCE [LARGE SCALE GENOMIC DNA]</scope>
    <source>
        <strain evidence="3">DSM 17044</strain>
    </source>
</reference>
<dbReference type="SUPFAM" id="SSF52540">
    <property type="entry name" value="P-loop containing nucleoside triphosphate hydrolases"/>
    <property type="match status" value="1"/>
</dbReference>
<proteinExistence type="predicted"/>